<dbReference type="AlphaFoldDB" id="A0A378K877"/>
<dbReference type="EMBL" id="UGOL01000001">
    <property type="protein sequence ID" value="STX80729.1"/>
    <property type="molecule type" value="Genomic_DNA"/>
</dbReference>
<evidence type="ECO:0000313" key="3">
    <source>
        <dbReference type="EMBL" id="STX80729.1"/>
    </source>
</evidence>
<keyword evidence="2" id="KW-0732">Signal</keyword>
<evidence type="ECO:0000313" key="4">
    <source>
        <dbReference type="Proteomes" id="UP000254631"/>
    </source>
</evidence>
<sequence>MGSTLGKWIGLIAAFLFLNNGFAHASARPIICDQEYALCTSARCIPTPGSAAKAICDCVVEKGNSAGYKTCEERKPVRGRYKVTSLISTFSFEQFTTKRPMNCPEGLAWSNCVDMPCTVDPQNSKRALCICTIESTQAFFTFGGDCNTNTCATGFWSGATQENSIILRNALMQEMRSKPKELPRACPAKSSQANQGQS</sequence>
<evidence type="ECO:0000256" key="1">
    <source>
        <dbReference type="SAM" id="MobiDB-lite"/>
    </source>
</evidence>
<gene>
    <name evidence="3" type="ORF">NCTC12000_02746</name>
</gene>
<feature type="compositionally biased region" description="Polar residues" evidence="1">
    <location>
        <begin position="189"/>
        <end position="198"/>
    </location>
</feature>
<feature type="chain" id="PRO_5043556962" evidence="2">
    <location>
        <begin position="26"/>
        <end position="198"/>
    </location>
</feature>
<feature type="signal peptide" evidence="2">
    <location>
        <begin position="1"/>
        <end position="25"/>
    </location>
</feature>
<organism evidence="3 4">
    <name type="scientific">Legionella pneumophila</name>
    <dbReference type="NCBI Taxonomy" id="446"/>
    <lineage>
        <taxon>Bacteria</taxon>
        <taxon>Pseudomonadati</taxon>
        <taxon>Pseudomonadota</taxon>
        <taxon>Gammaproteobacteria</taxon>
        <taxon>Legionellales</taxon>
        <taxon>Legionellaceae</taxon>
        <taxon>Legionella</taxon>
    </lineage>
</organism>
<dbReference type="Proteomes" id="UP000254631">
    <property type="component" value="Unassembled WGS sequence"/>
</dbReference>
<accession>A0A378K877</accession>
<evidence type="ECO:0000256" key="2">
    <source>
        <dbReference type="SAM" id="SignalP"/>
    </source>
</evidence>
<protein>
    <submittedName>
        <fullName evidence="3">Uncharacterized protein</fullName>
    </submittedName>
</protein>
<reference evidence="3 4" key="1">
    <citation type="submission" date="2018-06" db="EMBL/GenBank/DDBJ databases">
        <authorList>
            <consortium name="Pathogen Informatics"/>
            <person name="Doyle S."/>
        </authorList>
    </citation>
    <scope>NUCLEOTIDE SEQUENCE [LARGE SCALE GENOMIC DNA]</scope>
    <source>
        <strain evidence="3 4">NCTC12000</strain>
    </source>
</reference>
<dbReference type="RefSeq" id="WP_027219969.1">
    <property type="nucleotide sequence ID" value="NZ_BAZA01000003.1"/>
</dbReference>
<proteinExistence type="predicted"/>
<name>A0A378K877_LEGPN</name>
<feature type="region of interest" description="Disordered" evidence="1">
    <location>
        <begin position="178"/>
        <end position="198"/>
    </location>
</feature>